<keyword evidence="1" id="KW-0175">Coiled coil</keyword>
<gene>
    <name evidence="2" type="ORF">BCR43DRAFT_508676</name>
</gene>
<dbReference type="OrthoDB" id="2420495at2759"/>
<dbReference type="Proteomes" id="UP000242180">
    <property type="component" value="Unassembled WGS sequence"/>
</dbReference>
<dbReference type="AlphaFoldDB" id="A0A1X2H1B4"/>
<reference evidence="2 3" key="1">
    <citation type="submission" date="2016-07" db="EMBL/GenBank/DDBJ databases">
        <title>Pervasive Adenine N6-methylation of Active Genes in Fungi.</title>
        <authorList>
            <consortium name="DOE Joint Genome Institute"/>
            <person name="Mondo S.J."/>
            <person name="Dannebaum R.O."/>
            <person name="Kuo R.C."/>
            <person name="Labutti K."/>
            <person name="Haridas S."/>
            <person name="Kuo A."/>
            <person name="Salamov A."/>
            <person name="Ahrendt S.R."/>
            <person name="Lipzen A."/>
            <person name="Sullivan W."/>
            <person name="Andreopoulos W.B."/>
            <person name="Clum A."/>
            <person name="Lindquist E."/>
            <person name="Daum C."/>
            <person name="Ramamoorthy G.K."/>
            <person name="Gryganskyi A."/>
            <person name="Culley D."/>
            <person name="Magnuson J.K."/>
            <person name="James T.Y."/>
            <person name="O'Malley M.A."/>
            <person name="Stajich J.E."/>
            <person name="Spatafora J.W."/>
            <person name="Visel A."/>
            <person name="Grigoriev I.V."/>
        </authorList>
    </citation>
    <scope>NUCLEOTIDE SEQUENCE [LARGE SCALE GENOMIC DNA]</scope>
    <source>
        <strain evidence="2 3">NRRL 2496</strain>
    </source>
</reference>
<evidence type="ECO:0000256" key="1">
    <source>
        <dbReference type="SAM" id="Coils"/>
    </source>
</evidence>
<dbReference type="EMBL" id="MCGN01000011">
    <property type="protein sequence ID" value="ORY91220.1"/>
    <property type="molecule type" value="Genomic_DNA"/>
</dbReference>
<name>A0A1X2H1B4_SYNRA</name>
<protein>
    <submittedName>
        <fullName evidence="2">Uncharacterized protein</fullName>
    </submittedName>
</protein>
<organism evidence="2 3">
    <name type="scientific">Syncephalastrum racemosum</name>
    <name type="common">Filamentous fungus</name>
    <dbReference type="NCBI Taxonomy" id="13706"/>
    <lineage>
        <taxon>Eukaryota</taxon>
        <taxon>Fungi</taxon>
        <taxon>Fungi incertae sedis</taxon>
        <taxon>Mucoromycota</taxon>
        <taxon>Mucoromycotina</taxon>
        <taxon>Mucoromycetes</taxon>
        <taxon>Mucorales</taxon>
        <taxon>Syncephalastraceae</taxon>
        <taxon>Syncephalastrum</taxon>
    </lineage>
</organism>
<evidence type="ECO:0000313" key="3">
    <source>
        <dbReference type="Proteomes" id="UP000242180"/>
    </source>
</evidence>
<dbReference type="InParanoid" id="A0A1X2H1B4"/>
<sequence length="209" mass="24204">MLRYRRSELRKIKEAASRAGQEAYALSLQRDTEKLKGLPQILAILRSSAETYDRERHQIEKEEKEVQASMIEPLLDQAAESRIRMPLHMNLTQEEARSMLEQADNLDVLLAYGYELETDQKHKDQYALHALVGEIKERQLAHEKRTAMTSSASTPDRVQNDDTISRINKLFDREGSILNKVNTLLQYEKRWSDIWSDNFTTRLDAGTAL</sequence>
<proteinExistence type="predicted"/>
<keyword evidence="3" id="KW-1185">Reference proteome</keyword>
<accession>A0A1X2H1B4</accession>
<evidence type="ECO:0000313" key="2">
    <source>
        <dbReference type="EMBL" id="ORY91220.1"/>
    </source>
</evidence>
<comment type="caution">
    <text evidence="2">The sequence shown here is derived from an EMBL/GenBank/DDBJ whole genome shotgun (WGS) entry which is preliminary data.</text>
</comment>
<feature type="coiled-coil region" evidence="1">
    <location>
        <begin position="42"/>
        <end position="72"/>
    </location>
</feature>